<dbReference type="PROSITE" id="PS50942">
    <property type="entry name" value="ENTH"/>
    <property type="match status" value="1"/>
</dbReference>
<dbReference type="GO" id="GO:0005886">
    <property type="term" value="C:plasma membrane"/>
    <property type="evidence" value="ECO:0007669"/>
    <property type="project" value="TreeGrafter"/>
</dbReference>
<dbReference type="GO" id="GO:0030125">
    <property type="term" value="C:clathrin vesicle coat"/>
    <property type="evidence" value="ECO:0007669"/>
    <property type="project" value="TreeGrafter"/>
</dbReference>
<evidence type="ECO:0000313" key="8">
    <source>
        <dbReference type="Proteomes" id="UP001154282"/>
    </source>
</evidence>
<keyword evidence="4" id="KW-0968">Cytoplasmic vesicle</keyword>
<evidence type="ECO:0000256" key="3">
    <source>
        <dbReference type="ARBA" id="ARBA00023034"/>
    </source>
</evidence>
<dbReference type="InterPro" id="IPR013809">
    <property type="entry name" value="ENTH"/>
</dbReference>
<feature type="compositionally biased region" description="Low complexity" evidence="5">
    <location>
        <begin position="188"/>
        <end position="216"/>
    </location>
</feature>
<dbReference type="AlphaFoldDB" id="A0AAV0NZ63"/>
<dbReference type="GO" id="GO:0005543">
    <property type="term" value="F:phospholipid binding"/>
    <property type="evidence" value="ECO:0007669"/>
    <property type="project" value="TreeGrafter"/>
</dbReference>
<evidence type="ECO:0000256" key="2">
    <source>
        <dbReference type="ARBA" id="ARBA00004555"/>
    </source>
</evidence>
<sequence>MLPKTRIRLEIEEMGSLFLNQMKKQACSFLQEKYKTARLALTDITPIELLTEEATNNEPWGPDAKTMTQIAVASFGVDAYWRIIDILHKRLDTVDWKQWRQSYKTLVLLEFLMTHGPEELAYEFQNDIDIIEELGTFQFIDDKGFDWGSNMHKRSESILSLLRGGGTALRAARLKALKISKEIQGFGSSTPSSAAASSSPTSPAATATPSSAVSNSSFASAGSTFEDICRIENLALAEDLDQLNDPAAAESPTLHNDHNNSDDTNHNDHQPVKTLRLRTHRWECGYPVQEKGSLLDVADDEVEDRKPSDQQGLVGRFCDKMMTTSPKKNKDYGEKNGYHNNGNDFRSFSDVGKFLKKRYERQFSMGY</sequence>
<dbReference type="EMBL" id="CAMGYJ010000008">
    <property type="protein sequence ID" value="CAI0463835.1"/>
    <property type="molecule type" value="Genomic_DNA"/>
</dbReference>
<gene>
    <name evidence="7" type="ORF">LITE_LOCUS35917</name>
</gene>
<dbReference type="GO" id="GO:0030276">
    <property type="term" value="F:clathrin binding"/>
    <property type="evidence" value="ECO:0007669"/>
    <property type="project" value="TreeGrafter"/>
</dbReference>
<dbReference type="InterPro" id="IPR008942">
    <property type="entry name" value="ENTH_VHS"/>
</dbReference>
<evidence type="ECO:0000313" key="7">
    <source>
        <dbReference type="EMBL" id="CAI0463835.1"/>
    </source>
</evidence>
<organism evidence="7 8">
    <name type="scientific">Linum tenue</name>
    <dbReference type="NCBI Taxonomy" id="586396"/>
    <lineage>
        <taxon>Eukaryota</taxon>
        <taxon>Viridiplantae</taxon>
        <taxon>Streptophyta</taxon>
        <taxon>Embryophyta</taxon>
        <taxon>Tracheophyta</taxon>
        <taxon>Spermatophyta</taxon>
        <taxon>Magnoliopsida</taxon>
        <taxon>eudicotyledons</taxon>
        <taxon>Gunneridae</taxon>
        <taxon>Pentapetalae</taxon>
        <taxon>rosids</taxon>
        <taxon>fabids</taxon>
        <taxon>Malpighiales</taxon>
        <taxon>Linaceae</taxon>
        <taxon>Linum</taxon>
    </lineage>
</organism>
<dbReference type="CDD" id="cd03571">
    <property type="entry name" value="ENTH"/>
    <property type="match status" value="1"/>
</dbReference>
<keyword evidence="8" id="KW-1185">Reference proteome</keyword>
<proteinExistence type="predicted"/>
<dbReference type="PANTHER" id="PTHR12276:SF95">
    <property type="entry name" value="ENTH_VHS FAMILY PROTEIN"/>
    <property type="match status" value="1"/>
</dbReference>
<feature type="region of interest" description="Disordered" evidence="5">
    <location>
        <begin position="185"/>
        <end position="216"/>
    </location>
</feature>
<feature type="compositionally biased region" description="Basic and acidic residues" evidence="5">
    <location>
        <begin position="255"/>
        <end position="270"/>
    </location>
</feature>
<evidence type="ECO:0000256" key="4">
    <source>
        <dbReference type="ARBA" id="ARBA00023329"/>
    </source>
</evidence>
<reference evidence="7" key="1">
    <citation type="submission" date="2022-08" db="EMBL/GenBank/DDBJ databases">
        <authorList>
            <person name="Gutierrez-Valencia J."/>
        </authorList>
    </citation>
    <scope>NUCLEOTIDE SEQUENCE</scope>
</reference>
<protein>
    <recommendedName>
        <fullName evidence="6">ENTH domain-containing protein</fullName>
    </recommendedName>
</protein>
<comment type="subcellular location">
    <subcellularLocation>
        <location evidence="1">Cytoplasmic vesicle</location>
        <location evidence="1">Clathrin-coated vesicle</location>
    </subcellularLocation>
    <subcellularLocation>
        <location evidence="2">Golgi apparatus</location>
    </subcellularLocation>
</comment>
<feature type="region of interest" description="Disordered" evidence="5">
    <location>
        <begin position="247"/>
        <end position="270"/>
    </location>
</feature>
<accession>A0AAV0NZ63</accession>
<feature type="domain" description="ENTH" evidence="6">
    <location>
        <begin position="39"/>
        <end position="172"/>
    </location>
</feature>
<dbReference type="SMART" id="SM00273">
    <property type="entry name" value="ENTH"/>
    <property type="match status" value="1"/>
</dbReference>
<dbReference type="GO" id="GO:0005794">
    <property type="term" value="C:Golgi apparatus"/>
    <property type="evidence" value="ECO:0007669"/>
    <property type="project" value="UniProtKB-SubCell"/>
</dbReference>
<comment type="caution">
    <text evidence="7">The sequence shown here is derived from an EMBL/GenBank/DDBJ whole genome shotgun (WGS) entry which is preliminary data.</text>
</comment>
<dbReference type="GO" id="GO:0005768">
    <property type="term" value="C:endosome"/>
    <property type="evidence" value="ECO:0007669"/>
    <property type="project" value="TreeGrafter"/>
</dbReference>
<dbReference type="PANTHER" id="PTHR12276">
    <property type="entry name" value="EPSIN/ENT-RELATED"/>
    <property type="match status" value="1"/>
</dbReference>
<name>A0AAV0NZ63_9ROSI</name>
<evidence type="ECO:0000256" key="1">
    <source>
        <dbReference type="ARBA" id="ARBA00004132"/>
    </source>
</evidence>
<dbReference type="SUPFAM" id="SSF48464">
    <property type="entry name" value="ENTH/VHS domain"/>
    <property type="match status" value="1"/>
</dbReference>
<evidence type="ECO:0000256" key="5">
    <source>
        <dbReference type="SAM" id="MobiDB-lite"/>
    </source>
</evidence>
<dbReference type="Proteomes" id="UP001154282">
    <property type="component" value="Unassembled WGS sequence"/>
</dbReference>
<dbReference type="Gene3D" id="1.25.40.90">
    <property type="match status" value="1"/>
</dbReference>
<keyword evidence="3" id="KW-0333">Golgi apparatus</keyword>
<dbReference type="GO" id="GO:0006897">
    <property type="term" value="P:endocytosis"/>
    <property type="evidence" value="ECO:0007669"/>
    <property type="project" value="TreeGrafter"/>
</dbReference>
<evidence type="ECO:0000259" key="6">
    <source>
        <dbReference type="PROSITE" id="PS50942"/>
    </source>
</evidence>
<feature type="region of interest" description="Disordered" evidence="5">
    <location>
        <begin position="324"/>
        <end position="343"/>
    </location>
</feature>
<feature type="compositionally biased region" description="Basic and acidic residues" evidence="5">
    <location>
        <begin position="328"/>
        <end position="337"/>
    </location>
</feature>
<dbReference type="Pfam" id="PF01417">
    <property type="entry name" value="ENTH"/>
    <property type="match status" value="1"/>
</dbReference>